<reference evidence="2" key="3">
    <citation type="submission" date="2015-04" db="UniProtKB">
        <authorList>
            <consortium name="EnsemblPlants"/>
        </authorList>
    </citation>
    <scope>IDENTIFICATION</scope>
    <source>
        <strain evidence="2">cv. Jemalong A17</strain>
    </source>
</reference>
<dbReference type="EnsemblPlants" id="AES91626">
    <property type="protein sequence ID" value="AES91626"/>
    <property type="gene ID" value="MTR_4g115590"/>
</dbReference>
<dbReference type="HOGENOM" id="CLU_2501333_0_0_1"/>
<proteinExistence type="predicted"/>
<organism evidence="1 3">
    <name type="scientific">Medicago truncatula</name>
    <name type="common">Barrel medic</name>
    <name type="synonym">Medicago tribuloides</name>
    <dbReference type="NCBI Taxonomy" id="3880"/>
    <lineage>
        <taxon>Eukaryota</taxon>
        <taxon>Viridiplantae</taxon>
        <taxon>Streptophyta</taxon>
        <taxon>Embryophyta</taxon>
        <taxon>Tracheophyta</taxon>
        <taxon>Spermatophyta</taxon>
        <taxon>Magnoliopsida</taxon>
        <taxon>eudicotyledons</taxon>
        <taxon>Gunneridae</taxon>
        <taxon>Pentapetalae</taxon>
        <taxon>rosids</taxon>
        <taxon>fabids</taxon>
        <taxon>Fabales</taxon>
        <taxon>Fabaceae</taxon>
        <taxon>Papilionoideae</taxon>
        <taxon>50 kb inversion clade</taxon>
        <taxon>NPAAA clade</taxon>
        <taxon>Hologalegina</taxon>
        <taxon>IRL clade</taxon>
        <taxon>Trifolieae</taxon>
        <taxon>Medicago</taxon>
    </lineage>
</organism>
<evidence type="ECO:0000313" key="2">
    <source>
        <dbReference type="EnsemblPlants" id="AES91626"/>
    </source>
</evidence>
<evidence type="ECO:0000313" key="1">
    <source>
        <dbReference type="EMBL" id="AES91626.1"/>
    </source>
</evidence>
<protein>
    <submittedName>
        <fullName evidence="1 2">Uncharacterized protein</fullName>
    </submittedName>
</protein>
<sequence length="86" mass="9688">MTRPARPFSVTRSARPFSVSSSARPVNMPCSTLVFRSTRAPLPHVTMQRKVMVLIRSVSCCATRPARISDVSCTCCHVRMRYTEKE</sequence>
<dbReference type="AlphaFoldDB" id="G7JFF0"/>
<name>G7JFF0_MEDTR</name>
<gene>
    <name evidence="1" type="ordered locus">MTR_4g115590</name>
</gene>
<evidence type="ECO:0000313" key="3">
    <source>
        <dbReference type="Proteomes" id="UP000002051"/>
    </source>
</evidence>
<dbReference type="PaxDb" id="3880-AES91626"/>
<reference evidence="1 3" key="1">
    <citation type="journal article" date="2011" name="Nature">
        <title>The Medicago genome provides insight into the evolution of rhizobial symbioses.</title>
        <authorList>
            <person name="Young N.D."/>
            <person name="Debelle F."/>
            <person name="Oldroyd G.E."/>
            <person name="Geurts R."/>
            <person name="Cannon S.B."/>
            <person name="Udvardi M.K."/>
            <person name="Benedito V.A."/>
            <person name="Mayer K.F."/>
            <person name="Gouzy J."/>
            <person name="Schoof H."/>
            <person name="Van de Peer Y."/>
            <person name="Proost S."/>
            <person name="Cook D.R."/>
            <person name="Meyers B.C."/>
            <person name="Spannagl M."/>
            <person name="Cheung F."/>
            <person name="De Mita S."/>
            <person name="Krishnakumar V."/>
            <person name="Gundlach H."/>
            <person name="Zhou S."/>
            <person name="Mudge J."/>
            <person name="Bharti A.K."/>
            <person name="Murray J.D."/>
            <person name="Naoumkina M.A."/>
            <person name="Rosen B."/>
            <person name="Silverstein K.A."/>
            <person name="Tang H."/>
            <person name="Rombauts S."/>
            <person name="Zhao P.X."/>
            <person name="Zhou P."/>
            <person name="Barbe V."/>
            <person name="Bardou P."/>
            <person name="Bechner M."/>
            <person name="Bellec A."/>
            <person name="Berger A."/>
            <person name="Berges H."/>
            <person name="Bidwell S."/>
            <person name="Bisseling T."/>
            <person name="Choisne N."/>
            <person name="Couloux A."/>
            <person name="Denny R."/>
            <person name="Deshpande S."/>
            <person name="Dai X."/>
            <person name="Doyle J.J."/>
            <person name="Dudez A.M."/>
            <person name="Farmer A.D."/>
            <person name="Fouteau S."/>
            <person name="Franken C."/>
            <person name="Gibelin C."/>
            <person name="Gish J."/>
            <person name="Goldstein S."/>
            <person name="Gonzalez A.J."/>
            <person name="Green P.J."/>
            <person name="Hallab A."/>
            <person name="Hartog M."/>
            <person name="Hua A."/>
            <person name="Humphray S.J."/>
            <person name="Jeong D.H."/>
            <person name="Jing Y."/>
            <person name="Jocker A."/>
            <person name="Kenton S.M."/>
            <person name="Kim D.J."/>
            <person name="Klee K."/>
            <person name="Lai H."/>
            <person name="Lang C."/>
            <person name="Lin S."/>
            <person name="Macmil S.L."/>
            <person name="Magdelenat G."/>
            <person name="Matthews L."/>
            <person name="McCorrison J."/>
            <person name="Monaghan E.L."/>
            <person name="Mun J.H."/>
            <person name="Najar F.Z."/>
            <person name="Nicholson C."/>
            <person name="Noirot C."/>
            <person name="O'Bleness M."/>
            <person name="Paule C.R."/>
            <person name="Poulain J."/>
            <person name="Prion F."/>
            <person name="Qin B."/>
            <person name="Qu C."/>
            <person name="Retzel E.F."/>
            <person name="Riddle C."/>
            <person name="Sallet E."/>
            <person name="Samain S."/>
            <person name="Samson N."/>
            <person name="Sanders I."/>
            <person name="Saurat O."/>
            <person name="Scarpelli C."/>
            <person name="Schiex T."/>
            <person name="Segurens B."/>
            <person name="Severin A.J."/>
            <person name="Sherrier D.J."/>
            <person name="Shi R."/>
            <person name="Sims S."/>
            <person name="Singer S.R."/>
            <person name="Sinharoy S."/>
            <person name="Sterck L."/>
            <person name="Viollet A."/>
            <person name="Wang B.B."/>
            <person name="Wang K."/>
            <person name="Wang M."/>
            <person name="Wang X."/>
            <person name="Warfsmann J."/>
            <person name="Weissenbach J."/>
            <person name="White D.D."/>
            <person name="White J.D."/>
            <person name="Wiley G.B."/>
            <person name="Wincker P."/>
            <person name="Xing Y."/>
            <person name="Yang L."/>
            <person name="Yao Z."/>
            <person name="Ying F."/>
            <person name="Zhai J."/>
            <person name="Zhou L."/>
            <person name="Zuber A."/>
            <person name="Denarie J."/>
            <person name="Dixon R.A."/>
            <person name="May G.D."/>
            <person name="Schwartz D.C."/>
            <person name="Rogers J."/>
            <person name="Quetier F."/>
            <person name="Town C.D."/>
            <person name="Roe B.A."/>
        </authorList>
    </citation>
    <scope>NUCLEOTIDE SEQUENCE [LARGE SCALE GENOMIC DNA]</scope>
    <source>
        <strain evidence="1">A17</strain>
        <strain evidence="2 3">cv. Jemalong A17</strain>
    </source>
</reference>
<keyword evidence="3" id="KW-1185">Reference proteome</keyword>
<dbReference type="EMBL" id="CM001220">
    <property type="protein sequence ID" value="AES91626.1"/>
    <property type="molecule type" value="Genomic_DNA"/>
</dbReference>
<reference evidence="1 3" key="2">
    <citation type="journal article" date="2014" name="BMC Genomics">
        <title>An improved genome release (version Mt4.0) for the model legume Medicago truncatula.</title>
        <authorList>
            <person name="Tang H."/>
            <person name="Krishnakumar V."/>
            <person name="Bidwell S."/>
            <person name="Rosen B."/>
            <person name="Chan A."/>
            <person name="Zhou S."/>
            <person name="Gentzbittel L."/>
            <person name="Childs K.L."/>
            <person name="Yandell M."/>
            <person name="Gundlach H."/>
            <person name="Mayer K.F."/>
            <person name="Schwartz D.C."/>
            <person name="Town C.D."/>
        </authorList>
    </citation>
    <scope>GENOME REANNOTATION</scope>
    <source>
        <strain evidence="2 3">cv. Jemalong A17</strain>
    </source>
</reference>
<accession>G7JFF0</accession>
<dbReference type="Proteomes" id="UP000002051">
    <property type="component" value="Chromosome 4"/>
</dbReference>